<dbReference type="PANTHER" id="PTHR37305">
    <property type="entry name" value="INTEGRAL MEMBRANE PROTEIN-RELATED"/>
    <property type="match status" value="1"/>
</dbReference>
<keyword evidence="1" id="KW-1133">Transmembrane helix</keyword>
<organism evidence="2 3">
    <name type="scientific">Companilactobacillus nodensis DSM 19682 = JCM 14932 = NBRC 107160</name>
    <dbReference type="NCBI Taxonomy" id="1423775"/>
    <lineage>
        <taxon>Bacteria</taxon>
        <taxon>Bacillati</taxon>
        <taxon>Bacillota</taxon>
        <taxon>Bacilli</taxon>
        <taxon>Lactobacillales</taxon>
        <taxon>Lactobacillaceae</taxon>
        <taxon>Companilactobacillus</taxon>
    </lineage>
</organism>
<protein>
    <recommendedName>
        <fullName evidence="4">ABC-2 type transport system permease protein</fullName>
    </recommendedName>
</protein>
<keyword evidence="1" id="KW-0812">Transmembrane</keyword>
<dbReference type="EMBL" id="AZDZ01000011">
    <property type="protein sequence ID" value="KRK79718.1"/>
    <property type="molecule type" value="Genomic_DNA"/>
</dbReference>
<reference evidence="2 3" key="1">
    <citation type="journal article" date="2015" name="Genome Announc.">
        <title>Expanding the biotechnology potential of lactobacilli through comparative genomics of 213 strains and associated genera.</title>
        <authorList>
            <person name="Sun Z."/>
            <person name="Harris H.M."/>
            <person name="McCann A."/>
            <person name="Guo C."/>
            <person name="Argimon S."/>
            <person name="Zhang W."/>
            <person name="Yang X."/>
            <person name="Jeffery I.B."/>
            <person name="Cooney J.C."/>
            <person name="Kagawa T.F."/>
            <person name="Liu W."/>
            <person name="Song Y."/>
            <person name="Salvetti E."/>
            <person name="Wrobel A."/>
            <person name="Rasinkangas P."/>
            <person name="Parkhill J."/>
            <person name="Rea M.C."/>
            <person name="O'Sullivan O."/>
            <person name="Ritari J."/>
            <person name="Douillard F.P."/>
            <person name="Paul Ross R."/>
            <person name="Yang R."/>
            <person name="Briner A.E."/>
            <person name="Felis G.E."/>
            <person name="de Vos W.M."/>
            <person name="Barrangou R."/>
            <person name="Klaenhammer T.R."/>
            <person name="Caufield P.W."/>
            <person name="Cui Y."/>
            <person name="Zhang H."/>
            <person name="O'Toole P.W."/>
        </authorList>
    </citation>
    <scope>NUCLEOTIDE SEQUENCE [LARGE SCALE GENOMIC DNA]</scope>
    <source>
        <strain evidence="2 3">DSM 19682</strain>
    </source>
</reference>
<dbReference type="RefSeq" id="WP_025023815.1">
    <property type="nucleotide sequence ID" value="NZ_AZDZ01000011.1"/>
</dbReference>
<dbReference type="PATRIC" id="fig|1423775.4.peg.428"/>
<proteinExistence type="predicted"/>
<comment type="caution">
    <text evidence="2">The sequence shown here is derived from an EMBL/GenBank/DDBJ whole genome shotgun (WGS) entry which is preliminary data.</text>
</comment>
<keyword evidence="3" id="KW-1185">Reference proteome</keyword>
<evidence type="ECO:0000256" key="1">
    <source>
        <dbReference type="SAM" id="Phobius"/>
    </source>
</evidence>
<gene>
    <name evidence="2" type="ORF">FD03_GL000419</name>
</gene>
<feature type="transmembrane region" description="Helical" evidence="1">
    <location>
        <begin position="149"/>
        <end position="171"/>
    </location>
</feature>
<dbReference type="AlphaFoldDB" id="A0A0R1K7T6"/>
<feature type="transmembrane region" description="Helical" evidence="1">
    <location>
        <begin position="60"/>
        <end position="82"/>
    </location>
</feature>
<dbReference type="eggNOG" id="ENOG5033G51">
    <property type="taxonomic scope" value="Bacteria"/>
</dbReference>
<dbReference type="OrthoDB" id="1641057at2"/>
<keyword evidence="1" id="KW-0472">Membrane</keyword>
<dbReference type="Proteomes" id="UP000051248">
    <property type="component" value="Unassembled WGS sequence"/>
</dbReference>
<sequence>MSNLLMADKVKLFRSKKMWVSLLIITFLPIFQLLNTISKNNYQGKLVQKADIVVNGATGVLMPVKSFLVVLIIFGAFISLYIGEEFQNGTIRNALSLGVSRIKYYMTKLLVTFCLTLISTVIITALSIVMFDMYFGFGDIAGIDNYSLYFWKLSLTVSLLIFSVISIYVAINFIVRSISLGIIWTFLFTIGMGFLPGFFQQFDSLKEMTWWFAESFLIYKDFALPNVIDEFPKMIFVSIITIIISTIIGCWSFYKADIK</sequence>
<evidence type="ECO:0000313" key="3">
    <source>
        <dbReference type="Proteomes" id="UP000051248"/>
    </source>
</evidence>
<evidence type="ECO:0008006" key="4">
    <source>
        <dbReference type="Google" id="ProtNLM"/>
    </source>
</evidence>
<dbReference type="STRING" id="1423775.FD03_GL000419"/>
<feature type="transmembrane region" description="Helical" evidence="1">
    <location>
        <begin position="234"/>
        <end position="254"/>
    </location>
</feature>
<evidence type="ECO:0000313" key="2">
    <source>
        <dbReference type="EMBL" id="KRK79718.1"/>
    </source>
</evidence>
<feature type="transmembrane region" description="Helical" evidence="1">
    <location>
        <begin position="109"/>
        <end position="137"/>
    </location>
</feature>
<accession>A0A0R1K7T6</accession>
<dbReference type="Pfam" id="PF12730">
    <property type="entry name" value="ABC2_membrane_4"/>
    <property type="match status" value="1"/>
</dbReference>
<dbReference type="PANTHER" id="PTHR37305:SF1">
    <property type="entry name" value="MEMBRANE PROTEIN"/>
    <property type="match status" value="1"/>
</dbReference>
<feature type="transmembrane region" description="Helical" evidence="1">
    <location>
        <begin position="178"/>
        <end position="199"/>
    </location>
</feature>
<name>A0A0R1K7T6_9LACO</name>